<protein>
    <recommendedName>
        <fullName evidence="9">Small nuclear ribonucleoprotein E</fullName>
        <shortName evidence="9">snRNP-E</shortName>
    </recommendedName>
    <alternativeName>
        <fullName evidence="9">Sm protein E</fullName>
    </alternativeName>
</protein>
<dbReference type="Pfam" id="PF01423">
    <property type="entry name" value="LSM"/>
    <property type="match status" value="1"/>
</dbReference>
<dbReference type="GO" id="GO:0005681">
    <property type="term" value="C:spliceosomal complex"/>
    <property type="evidence" value="ECO:0007669"/>
    <property type="project" value="UniProtKB-KW"/>
</dbReference>
<comment type="function">
    <text evidence="9">Plays a role in pre-mRNA splicing as a core component of the spliceosomal U1, U2, U4 and U5 small nuclear ribonucleoproteins (snRNPs), the building blocks of the spliceosome.</text>
</comment>
<dbReference type="InterPro" id="IPR001163">
    <property type="entry name" value="Sm_dom_euk/arc"/>
</dbReference>
<dbReference type="EMBL" id="OIVN01006140">
    <property type="protein sequence ID" value="SPD26016.1"/>
    <property type="molecule type" value="Genomic_DNA"/>
</dbReference>
<dbReference type="PANTHER" id="PTHR11193">
    <property type="entry name" value="SMALL NUCLEAR RIBONUCLEOPROTEIN E"/>
    <property type="match status" value="1"/>
</dbReference>
<comment type="similarity">
    <text evidence="2 9">Belongs to the snRNP Sm proteins family.</text>
</comment>
<evidence type="ECO:0000256" key="8">
    <source>
        <dbReference type="ARBA" id="ARBA00023274"/>
    </source>
</evidence>
<dbReference type="Gene3D" id="2.30.30.100">
    <property type="match status" value="1"/>
</dbReference>
<keyword evidence="5 9" id="KW-0694">RNA-binding</keyword>
<evidence type="ECO:0000256" key="4">
    <source>
        <dbReference type="ARBA" id="ARBA00022728"/>
    </source>
</evidence>
<accession>A0A2N9IK25</accession>
<evidence type="ECO:0000256" key="5">
    <source>
        <dbReference type="ARBA" id="ARBA00022884"/>
    </source>
</evidence>
<sequence length="118" mass="13035">MNCGGQAGEFEGEFEENERIVRELGIRDRGGEESSYSFEDGGTEEQPKHISCPPEPLLAFIQNPVPTPSPSWGGGFDEYMNLVLDDAEEVNVKKKSKKTLGRILLKGDNITLMMNTGK</sequence>
<evidence type="ECO:0000256" key="6">
    <source>
        <dbReference type="ARBA" id="ARBA00023187"/>
    </source>
</evidence>
<dbReference type="CDD" id="cd01718">
    <property type="entry name" value="Sm_E"/>
    <property type="match status" value="1"/>
</dbReference>
<dbReference type="GO" id="GO:0003723">
    <property type="term" value="F:RNA binding"/>
    <property type="evidence" value="ECO:0007669"/>
    <property type="project" value="UniProtKB-KW"/>
</dbReference>
<dbReference type="AlphaFoldDB" id="A0A2N9IK25"/>
<evidence type="ECO:0000256" key="10">
    <source>
        <dbReference type="SAM" id="MobiDB-lite"/>
    </source>
</evidence>
<keyword evidence="8 9" id="KW-0687">Ribonucleoprotein</keyword>
<dbReference type="SUPFAM" id="SSF50182">
    <property type="entry name" value="Sm-like ribonucleoproteins"/>
    <property type="match status" value="1"/>
</dbReference>
<keyword evidence="7 9" id="KW-0539">Nucleus</keyword>
<dbReference type="GO" id="GO:0005686">
    <property type="term" value="C:U2 snRNP"/>
    <property type="evidence" value="ECO:0007669"/>
    <property type="project" value="UniProtKB-UniRule"/>
</dbReference>
<organism evidence="12">
    <name type="scientific">Fagus sylvatica</name>
    <name type="common">Beechnut</name>
    <dbReference type="NCBI Taxonomy" id="28930"/>
    <lineage>
        <taxon>Eukaryota</taxon>
        <taxon>Viridiplantae</taxon>
        <taxon>Streptophyta</taxon>
        <taxon>Embryophyta</taxon>
        <taxon>Tracheophyta</taxon>
        <taxon>Spermatophyta</taxon>
        <taxon>Magnoliopsida</taxon>
        <taxon>eudicotyledons</taxon>
        <taxon>Gunneridae</taxon>
        <taxon>Pentapetalae</taxon>
        <taxon>rosids</taxon>
        <taxon>fabids</taxon>
        <taxon>Fagales</taxon>
        <taxon>Fagaceae</taxon>
        <taxon>Fagus</taxon>
    </lineage>
</organism>
<dbReference type="InterPro" id="IPR027078">
    <property type="entry name" value="snRNP-E"/>
</dbReference>
<comment type="subcellular location">
    <subcellularLocation>
        <location evidence="1 9">Nucleus</location>
    </subcellularLocation>
</comment>
<keyword evidence="3 9" id="KW-0507">mRNA processing</keyword>
<evidence type="ECO:0000313" key="12">
    <source>
        <dbReference type="EMBL" id="SPD26016.1"/>
    </source>
</evidence>
<dbReference type="GO" id="GO:0005687">
    <property type="term" value="C:U4 snRNP"/>
    <property type="evidence" value="ECO:0007669"/>
    <property type="project" value="UniProtKB-UniRule"/>
</dbReference>
<evidence type="ECO:0000256" key="7">
    <source>
        <dbReference type="ARBA" id="ARBA00023242"/>
    </source>
</evidence>
<evidence type="ECO:0000256" key="2">
    <source>
        <dbReference type="ARBA" id="ARBA00006850"/>
    </source>
</evidence>
<proteinExistence type="inferred from homology"/>
<evidence type="ECO:0000256" key="3">
    <source>
        <dbReference type="ARBA" id="ARBA00022664"/>
    </source>
</evidence>
<evidence type="ECO:0000259" key="11">
    <source>
        <dbReference type="Pfam" id="PF01423"/>
    </source>
</evidence>
<keyword evidence="6 9" id="KW-0508">mRNA splicing</keyword>
<feature type="domain" description="Sm" evidence="11">
    <location>
        <begin position="75"/>
        <end position="113"/>
    </location>
</feature>
<evidence type="ECO:0000256" key="9">
    <source>
        <dbReference type="RuleBase" id="RU365053"/>
    </source>
</evidence>
<name>A0A2N9IK25_FAGSY</name>
<reference evidence="12" key="1">
    <citation type="submission" date="2018-02" db="EMBL/GenBank/DDBJ databases">
        <authorList>
            <person name="Cohen D.B."/>
            <person name="Kent A.D."/>
        </authorList>
    </citation>
    <scope>NUCLEOTIDE SEQUENCE</scope>
</reference>
<dbReference type="GO" id="GO:0005685">
    <property type="term" value="C:U1 snRNP"/>
    <property type="evidence" value="ECO:0007669"/>
    <property type="project" value="UniProtKB-UniRule"/>
</dbReference>
<dbReference type="InterPro" id="IPR010920">
    <property type="entry name" value="LSM_dom_sf"/>
</dbReference>
<gene>
    <name evidence="12" type="ORF">FSB_LOCUS53898</name>
</gene>
<dbReference type="GO" id="GO:0000387">
    <property type="term" value="P:spliceosomal snRNP assembly"/>
    <property type="evidence" value="ECO:0007669"/>
    <property type="project" value="UniProtKB-UniRule"/>
</dbReference>
<evidence type="ECO:0000256" key="1">
    <source>
        <dbReference type="ARBA" id="ARBA00004123"/>
    </source>
</evidence>
<dbReference type="GO" id="GO:0005682">
    <property type="term" value="C:U5 snRNP"/>
    <property type="evidence" value="ECO:0007669"/>
    <property type="project" value="UniProtKB-UniRule"/>
</dbReference>
<keyword evidence="4 9" id="KW-0747">Spliceosome</keyword>
<dbReference type="GO" id="GO:0046540">
    <property type="term" value="C:U4/U6 x U5 tri-snRNP complex"/>
    <property type="evidence" value="ECO:0007669"/>
    <property type="project" value="UniProtKB-UniRule"/>
</dbReference>
<feature type="region of interest" description="Disordered" evidence="10">
    <location>
        <begin position="24"/>
        <end position="50"/>
    </location>
</feature>